<sequence length="384" mass="42898">MPLAPVDDKGTQFYYEDTGAPSGCATYTTLVLIHGGVFHSAIYRPMIPYAAARNVRLVLVNVRDYPGSTPYSASELAALRSGNREEQKAMLDERGKEVAKFLLWFIGKEKIPQTANGQTGNSSRTGGLALLAWSWGNTITMAFLAQAAKLPQRDQEILGSYLRTLFLFDSSGHALGLPTDLAEFIMHPFRDAQIPVEQQGRTFERWVSEYYAHALPKDAALHSLTYDELKASLVQQPIDNPPPEHVATVDHLSSEQYADVVDPTVTARSHLLYIMVVDRSVYRDVMHDALWDSSVWPGLRVPLIWCDMSVSETVFAAWHFSQQVKENWPRGARKIDIVRFEGANHFVSVHAILPGIARDLSKCIALQPHGDEPQRMLELLLTLA</sequence>
<feature type="domain" description="AB hydrolase-1" evidence="1">
    <location>
        <begin position="30"/>
        <end position="349"/>
    </location>
</feature>
<evidence type="ECO:0000259" key="1">
    <source>
        <dbReference type="Pfam" id="PF12697"/>
    </source>
</evidence>
<evidence type="ECO:0000313" key="2">
    <source>
        <dbReference type="EMBL" id="TFY59860.1"/>
    </source>
</evidence>
<name>A0A4Y9YCW3_9APHY</name>
<accession>A0A4Y9YCW3</accession>
<reference evidence="2 3" key="1">
    <citation type="submission" date="2019-01" db="EMBL/GenBank/DDBJ databases">
        <title>Genome sequencing of the rare red list fungi Fomitopsis rosea.</title>
        <authorList>
            <person name="Buettner E."/>
            <person name="Kellner H."/>
        </authorList>
    </citation>
    <scope>NUCLEOTIDE SEQUENCE [LARGE SCALE GENOMIC DNA]</scope>
    <source>
        <strain evidence="2 3">DSM 105464</strain>
    </source>
</reference>
<dbReference type="Gene3D" id="3.40.50.1820">
    <property type="entry name" value="alpha/beta hydrolase"/>
    <property type="match status" value="1"/>
</dbReference>
<dbReference type="SUPFAM" id="SSF53474">
    <property type="entry name" value="alpha/beta-Hydrolases"/>
    <property type="match status" value="1"/>
</dbReference>
<organism evidence="2 3">
    <name type="scientific">Rhodofomes roseus</name>
    <dbReference type="NCBI Taxonomy" id="34475"/>
    <lineage>
        <taxon>Eukaryota</taxon>
        <taxon>Fungi</taxon>
        <taxon>Dikarya</taxon>
        <taxon>Basidiomycota</taxon>
        <taxon>Agaricomycotina</taxon>
        <taxon>Agaricomycetes</taxon>
        <taxon>Polyporales</taxon>
        <taxon>Rhodofomes</taxon>
    </lineage>
</organism>
<dbReference type="InterPro" id="IPR029058">
    <property type="entry name" value="AB_hydrolase_fold"/>
</dbReference>
<dbReference type="Pfam" id="PF12697">
    <property type="entry name" value="Abhydrolase_6"/>
    <property type="match status" value="1"/>
</dbReference>
<dbReference type="InterPro" id="IPR000073">
    <property type="entry name" value="AB_hydrolase_1"/>
</dbReference>
<gene>
    <name evidence="2" type="ORF">EVJ58_g5515</name>
</gene>
<dbReference type="Proteomes" id="UP000298390">
    <property type="component" value="Unassembled WGS sequence"/>
</dbReference>
<protein>
    <recommendedName>
        <fullName evidence="1">AB hydrolase-1 domain-containing protein</fullName>
    </recommendedName>
</protein>
<evidence type="ECO:0000313" key="3">
    <source>
        <dbReference type="Proteomes" id="UP000298390"/>
    </source>
</evidence>
<dbReference type="AlphaFoldDB" id="A0A4Y9YCW3"/>
<proteinExistence type="predicted"/>
<comment type="caution">
    <text evidence="2">The sequence shown here is derived from an EMBL/GenBank/DDBJ whole genome shotgun (WGS) entry which is preliminary data.</text>
</comment>
<dbReference type="EMBL" id="SEKV01000283">
    <property type="protein sequence ID" value="TFY59860.1"/>
    <property type="molecule type" value="Genomic_DNA"/>
</dbReference>